<feature type="transmembrane region" description="Helical" evidence="6">
    <location>
        <begin position="6"/>
        <end position="31"/>
    </location>
</feature>
<dbReference type="InterPro" id="IPR051119">
    <property type="entry name" value="Nematode_SR-like"/>
</dbReference>
<comment type="caution">
    <text evidence="6">Lacks conserved residue(s) required for the propagation of feature annotation.</text>
</comment>
<dbReference type="Pfam" id="PF02118">
    <property type="entry name" value="Srg"/>
    <property type="match status" value="1"/>
</dbReference>
<keyword evidence="5 6" id="KW-0472">Membrane</keyword>
<organism evidence="7 8">
    <name type="scientific">Panagrellus redivivus</name>
    <name type="common">Microworm</name>
    <dbReference type="NCBI Taxonomy" id="6233"/>
    <lineage>
        <taxon>Eukaryota</taxon>
        <taxon>Metazoa</taxon>
        <taxon>Ecdysozoa</taxon>
        <taxon>Nematoda</taxon>
        <taxon>Chromadorea</taxon>
        <taxon>Rhabditida</taxon>
        <taxon>Tylenchina</taxon>
        <taxon>Panagrolaimomorpha</taxon>
        <taxon>Panagrolaimoidea</taxon>
        <taxon>Panagrolaimidae</taxon>
        <taxon>Panagrellus</taxon>
    </lineage>
</organism>
<reference evidence="8" key="2">
    <citation type="submission" date="2020-10" db="UniProtKB">
        <authorList>
            <consortium name="WormBaseParasite"/>
        </authorList>
    </citation>
    <scope>IDENTIFICATION</scope>
</reference>
<dbReference type="GO" id="GO:0007606">
    <property type="term" value="P:sensory perception of chemical stimulus"/>
    <property type="evidence" value="ECO:0007669"/>
    <property type="project" value="UniProtKB-UniRule"/>
</dbReference>
<evidence type="ECO:0000256" key="5">
    <source>
        <dbReference type="ARBA" id="ARBA00023136"/>
    </source>
</evidence>
<evidence type="ECO:0000313" key="7">
    <source>
        <dbReference type="Proteomes" id="UP000492821"/>
    </source>
</evidence>
<evidence type="ECO:0000313" key="8">
    <source>
        <dbReference type="WBParaSite" id="Pan_g5136.t1"/>
    </source>
</evidence>
<dbReference type="GO" id="GO:0016020">
    <property type="term" value="C:membrane"/>
    <property type="evidence" value="ECO:0007669"/>
    <property type="project" value="UniProtKB-SubCell"/>
</dbReference>
<evidence type="ECO:0000256" key="2">
    <source>
        <dbReference type="ARBA" id="ARBA00005692"/>
    </source>
</evidence>
<proteinExistence type="inferred from homology"/>
<accession>A0A7E4ZZS1</accession>
<keyword evidence="7" id="KW-1185">Reference proteome</keyword>
<feature type="transmembrane region" description="Helical" evidence="6">
    <location>
        <begin position="186"/>
        <end position="209"/>
    </location>
</feature>
<feature type="transmembrane region" description="Helical" evidence="6">
    <location>
        <begin position="51"/>
        <end position="70"/>
    </location>
</feature>
<keyword evidence="4 6" id="KW-1133">Transmembrane helix</keyword>
<name>A0A7E4ZZS1_PANRE</name>
<protein>
    <recommendedName>
        <fullName evidence="6">Serpentine receptor class gamma</fullName>
    </recommendedName>
</protein>
<feature type="transmembrane region" description="Helical" evidence="6">
    <location>
        <begin position="106"/>
        <end position="132"/>
    </location>
</feature>
<evidence type="ECO:0000256" key="3">
    <source>
        <dbReference type="ARBA" id="ARBA00022692"/>
    </source>
</evidence>
<dbReference type="PANTHER" id="PTHR31627">
    <property type="entry name" value="SERPENTINE RECEPTOR CLASS GAMMA-RELATED"/>
    <property type="match status" value="1"/>
</dbReference>
<feature type="transmembrane region" description="Helical" evidence="6">
    <location>
        <begin position="153"/>
        <end position="174"/>
    </location>
</feature>
<dbReference type="InterPro" id="IPR000609">
    <property type="entry name" value="7TM_GPCR_serpentine_rcpt_Srg"/>
</dbReference>
<evidence type="ECO:0000256" key="1">
    <source>
        <dbReference type="ARBA" id="ARBA00004141"/>
    </source>
</evidence>
<dbReference type="SUPFAM" id="SSF81321">
    <property type="entry name" value="Family A G protein-coupled receptor-like"/>
    <property type="match status" value="1"/>
</dbReference>
<dbReference type="WBParaSite" id="Pan_g5136.t1">
    <property type="protein sequence ID" value="Pan_g5136.t1"/>
    <property type="gene ID" value="Pan_g5136"/>
</dbReference>
<evidence type="ECO:0000256" key="4">
    <source>
        <dbReference type="ARBA" id="ARBA00022989"/>
    </source>
</evidence>
<dbReference type="AlphaFoldDB" id="A0A7E4ZZS1"/>
<comment type="similarity">
    <text evidence="2 6">Belongs to the nematode receptor-like protein srg family.</text>
</comment>
<evidence type="ECO:0000256" key="6">
    <source>
        <dbReference type="RuleBase" id="RU280813"/>
    </source>
</evidence>
<dbReference type="Gene3D" id="1.20.1070.10">
    <property type="entry name" value="Rhodopsin 7-helix transmembrane proteins"/>
    <property type="match status" value="1"/>
</dbReference>
<sequence length="249" mass="29786">MRHDGVIPAFWLFWLYYGMFAGEIVNCFLAVNRFTVVSLKHNYARFWKRNLKYFMAFALIVPFFFTWQFFFTDTQIVIFDDDRPESGYTIQELDRFKLMGRTFNTMFVFGCTSISSFVMNAYVTIYLINQMYLPKSLRNRDRNTDESPTNKRFFAYNCFTFSMECLTAILQLFMFLFKYGTCTNPILYHVQIFVGDLTSLGPVWFMFFINRELRRDIFRLIRLEKYGPKDFMISRTSNSKASQVSFMNS</sequence>
<dbReference type="Proteomes" id="UP000492821">
    <property type="component" value="Unassembled WGS sequence"/>
</dbReference>
<keyword evidence="3 6" id="KW-0812">Transmembrane</keyword>
<dbReference type="GO" id="GO:0004888">
    <property type="term" value="F:transmembrane signaling receptor activity"/>
    <property type="evidence" value="ECO:0007669"/>
    <property type="project" value="InterPro"/>
</dbReference>
<comment type="subcellular location">
    <subcellularLocation>
        <location evidence="1">Membrane</location>
        <topology evidence="1">Multi-pass membrane protein</topology>
    </subcellularLocation>
</comment>
<reference evidence="7" key="1">
    <citation type="journal article" date="2013" name="Genetics">
        <title>The draft genome and transcriptome of Panagrellus redivivus are shaped by the harsh demands of a free-living lifestyle.</title>
        <authorList>
            <person name="Srinivasan J."/>
            <person name="Dillman A.R."/>
            <person name="Macchietto M.G."/>
            <person name="Heikkinen L."/>
            <person name="Lakso M."/>
            <person name="Fracchia K.M."/>
            <person name="Antoshechkin I."/>
            <person name="Mortazavi A."/>
            <person name="Wong G."/>
            <person name="Sternberg P.W."/>
        </authorList>
    </citation>
    <scope>NUCLEOTIDE SEQUENCE [LARGE SCALE GENOMIC DNA]</scope>
    <source>
        <strain evidence="7">MT8872</strain>
    </source>
</reference>